<dbReference type="InterPro" id="IPR002035">
    <property type="entry name" value="VWF_A"/>
</dbReference>
<proteinExistence type="predicted"/>
<organism evidence="2">
    <name type="scientific">marine metagenome</name>
    <dbReference type="NCBI Taxonomy" id="408172"/>
    <lineage>
        <taxon>unclassified sequences</taxon>
        <taxon>metagenomes</taxon>
        <taxon>ecological metagenomes</taxon>
    </lineage>
</organism>
<dbReference type="Gene3D" id="3.40.50.410">
    <property type="entry name" value="von Willebrand factor, type A domain"/>
    <property type="match status" value="1"/>
</dbReference>
<evidence type="ECO:0000313" key="2">
    <source>
        <dbReference type="EMBL" id="SVB34694.1"/>
    </source>
</evidence>
<feature type="non-terminal residue" evidence="2">
    <location>
        <position position="513"/>
    </location>
</feature>
<dbReference type="EMBL" id="UINC01038136">
    <property type="protein sequence ID" value="SVB34694.1"/>
    <property type="molecule type" value="Genomic_DNA"/>
</dbReference>
<reference evidence="2" key="1">
    <citation type="submission" date="2018-05" db="EMBL/GenBank/DDBJ databases">
        <authorList>
            <person name="Lanie J.A."/>
            <person name="Ng W.-L."/>
            <person name="Kazmierczak K.M."/>
            <person name="Andrzejewski T.M."/>
            <person name="Davidsen T.M."/>
            <person name="Wayne K.J."/>
            <person name="Tettelin H."/>
            <person name="Glass J.I."/>
            <person name="Rusch D."/>
            <person name="Podicherti R."/>
            <person name="Tsui H.-C.T."/>
            <person name="Winkler M.E."/>
        </authorList>
    </citation>
    <scope>NUCLEOTIDE SEQUENCE</scope>
</reference>
<accession>A0A382D9J2</accession>
<feature type="domain" description="VWFA" evidence="1">
    <location>
        <begin position="42"/>
        <end position="289"/>
    </location>
</feature>
<dbReference type="InterPro" id="IPR036465">
    <property type="entry name" value="vWFA_dom_sf"/>
</dbReference>
<evidence type="ECO:0000259" key="1">
    <source>
        <dbReference type="PROSITE" id="PS50234"/>
    </source>
</evidence>
<name>A0A382D9J2_9ZZZZ</name>
<dbReference type="AlphaFoldDB" id="A0A382D9J2"/>
<gene>
    <name evidence="2" type="ORF">METZ01_LOCUS187548</name>
</gene>
<dbReference type="CDD" id="cd00198">
    <property type="entry name" value="vWFA"/>
    <property type="match status" value="1"/>
</dbReference>
<sequence>MTLLCSAVAFPPSAHAAGVDDSYGKQVGGQGYKPCLPRSDVDLLVLMDQSASLQSLDPKDRRVDALELIAEMLGSEADIRLAIVGFSEGAPVVHRRLRSLVDKPLDPSVLADATDKSGQQTDYRLGLDAAIGEFDRADRADDGNNGSDPCRVLVFFTDGIYDPVKGHPGEGEEPFAAAFRETVCGETPYLDGFLIDDLRQLEIQTYAVLLQVGFISTSDDANRIRHDQLMADISLDILRAITGHNADLVADVPKAEECQEWSDGTWPQRGKISAVANIDDLINELLEVVRDATTVLYGCPREETSLSGAGETWEFVNQPAGAFVESLLIDRWGMEVREIIANGDPLPLPAGRISLGPEVLQGLPPGWRLAVEVAPESSYSGDPRIKCFIEPVELPQFSGDFDGVAGNQLVDTMGYDLLVDWESADGDPYPCGFDRFELSLPTGLDPVKVDCDSGKLEVGWPPPGEIDDDLPFARLSGQMIPSYGMQAGWEGMPFEVILQRPATVMSTKHGPRL</sequence>
<dbReference type="PROSITE" id="PS50234">
    <property type="entry name" value="VWFA"/>
    <property type="match status" value="1"/>
</dbReference>
<dbReference type="SUPFAM" id="SSF53300">
    <property type="entry name" value="vWA-like"/>
    <property type="match status" value="1"/>
</dbReference>
<protein>
    <recommendedName>
        <fullName evidence="1">VWFA domain-containing protein</fullName>
    </recommendedName>
</protein>